<dbReference type="EMBL" id="JAAALK010000290">
    <property type="protein sequence ID" value="KAG8048075.1"/>
    <property type="molecule type" value="Genomic_DNA"/>
</dbReference>
<evidence type="ECO:0000256" key="1">
    <source>
        <dbReference type="SAM" id="MobiDB-lite"/>
    </source>
</evidence>
<accession>A0A8J5V273</accession>
<keyword evidence="3" id="KW-1185">Reference proteome</keyword>
<dbReference type="AlphaFoldDB" id="A0A8J5V273"/>
<feature type="region of interest" description="Disordered" evidence="1">
    <location>
        <begin position="48"/>
        <end position="69"/>
    </location>
</feature>
<protein>
    <submittedName>
        <fullName evidence="2">Uncharacterized protein</fullName>
    </submittedName>
</protein>
<dbReference type="Proteomes" id="UP000729402">
    <property type="component" value="Unassembled WGS sequence"/>
</dbReference>
<comment type="caution">
    <text evidence="2">The sequence shown here is derived from an EMBL/GenBank/DDBJ whole genome shotgun (WGS) entry which is preliminary data.</text>
</comment>
<name>A0A8J5V273_ZIZPA</name>
<proteinExistence type="predicted"/>
<feature type="region of interest" description="Disordered" evidence="1">
    <location>
        <begin position="108"/>
        <end position="140"/>
    </location>
</feature>
<reference evidence="2" key="2">
    <citation type="submission" date="2021-02" db="EMBL/GenBank/DDBJ databases">
        <authorList>
            <person name="Kimball J.A."/>
            <person name="Haas M.W."/>
            <person name="Macchietto M."/>
            <person name="Kono T."/>
            <person name="Duquette J."/>
            <person name="Shao M."/>
        </authorList>
    </citation>
    <scope>NUCLEOTIDE SEQUENCE</scope>
    <source>
        <tissue evidence="2">Fresh leaf tissue</tissue>
    </source>
</reference>
<evidence type="ECO:0000313" key="3">
    <source>
        <dbReference type="Proteomes" id="UP000729402"/>
    </source>
</evidence>
<organism evidence="2 3">
    <name type="scientific">Zizania palustris</name>
    <name type="common">Northern wild rice</name>
    <dbReference type="NCBI Taxonomy" id="103762"/>
    <lineage>
        <taxon>Eukaryota</taxon>
        <taxon>Viridiplantae</taxon>
        <taxon>Streptophyta</taxon>
        <taxon>Embryophyta</taxon>
        <taxon>Tracheophyta</taxon>
        <taxon>Spermatophyta</taxon>
        <taxon>Magnoliopsida</taxon>
        <taxon>Liliopsida</taxon>
        <taxon>Poales</taxon>
        <taxon>Poaceae</taxon>
        <taxon>BOP clade</taxon>
        <taxon>Oryzoideae</taxon>
        <taxon>Oryzeae</taxon>
        <taxon>Zizaniinae</taxon>
        <taxon>Zizania</taxon>
    </lineage>
</organism>
<sequence length="140" mass="15286">MTGKNPYLYLLLTGAVYSRVYLFTREKSEQKREGINVEVGWTVRARTRHPARAHSGTRSARGRARTCGPAQARDCGSAMMLGSARDTGLRLRGCGIAAVLRSARGMGSRCSEAHGGMPERSGAGEEWMEKRRKIGVSGSW</sequence>
<gene>
    <name evidence="2" type="ORF">GUJ93_ZPchr0008g13390</name>
</gene>
<reference evidence="2" key="1">
    <citation type="journal article" date="2021" name="bioRxiv">
        <title>Whole Genome Assembly and Annotation of Northern Wild Rice, Zizania palustris L., Supports a Whole Genome Duplication in the Zizania Genus.</title>
        <authorList>
            <person name="Haas M."/>
            <person name="Kono T."/>
            <person name="Macchietto M."/>
            <person name="Millas R."/>
            <person name="McGilp L."/>
            <person name="Shao M."/>
            <person name="Duquette J."/>
            <person name="Hirsch C.N."/>
            <person name="Kimball J."/>
        </authorList>
    </citation>
    <scope>NUCLEOTIDE SEQUENCE</scope>
    <source>
        <tissue evidence="2">Fresh leaf tissue</tissue>
    </source>
</reference>
<evidence type="ECO:0000313" key="2">
    <source>
        <dbReference type="EMBL" id="KAG8048075.1"/>
    </source>
</evidence>